<dbReference type="GO" id="GO:0006357">
    <property type="term" value="P:regulation of transcription by RNA polymerase II"/>
    <property type="evidence" value="ECO:0007669"/>
    <property type="project" value="TreeGrafter"/>
</dbReference>
<feature type="domain" description="C2H2-type" evidence="10">
    <location>
        <begin position="153"/>
        <end position="192"/>
    </location>
</feature>
<dbReference type="PROSITE" id="PS50157">
    <property type="entry name" value="ZINC_FINGER_C2H2_2"/>
    <property type="match status" value="6"/>
</dbReference>
<dbReference type="InterPro" id="IPR013087">
    <property type="entry name" value="Znf_C2H2_type"/>
</dbReference>
<dbReference type="InterPro" id="IPR051061">
    <property type="entry name" value="Zinc_finger_trans_reg"/>
</dbReference>
<protein>
    <recommendedName>
        <fullName evidence="10">C2H2-type domain-containing protein</fullName>
    </recommendedName>
</protein>
<evidence type="ECO:0000313" key="12">
    <source>
        <dbReference type="Proteomes" id="UP001274830"/>
    </source>
</evidence>
<evidence type="ECO:0000256" key="2">
    <source>
        <dbReference type="ARBA" id="ARBA00022723"/>
    </source>
</evidence>
<feature type="domain" description="C2H2-type" evidence="10">
    <location>
        <begin position="122"/>
        <end position="152"/>
    </location>
</feature>
<reference evidence="11" key="1">
    <citation type="submission" date="2023-07" db="EMBL/GenBank/DDBJ databases">
        <title>Black Yeasts Isolated from many extreme environments.</title>
        <authorList>
            <person name="Coleine C."/>
            <person name="Stajich J.E."/>
            <person name="Selbmann L."/>
        </authorList>
    </citation>
    <scope>NUCLEOTIDE SEQUENCE</scope>
    <source>
        <strain evidence="11">CCFEE 5485</strain>
    </source>
</reference>
<comment type="subcellular location">
    <subcellularLocation>
        <location evidence="1">Nucleus</location>
    </subcellularLocation>
</comment>
<dbReference type="Gene3D" id="3.30.160.60">
    <property type="entry name" value="Classic Zinc Finger"/>
    <property type="match status" value="5"/>
</dbReference>
<dbReference type="PANTHER" id="PTHR46179:SF13">
    <property type="entry name" value="C2H2-TYPE DOMAIN-CONTAINING PROTEIN"/>
    <property type="match status" value="1"/>
</dbReference>
<sequence>MSTTPPQVRKRKAAIHESGTLTPKRARKNASTNTTGSDEEKVWESIVEDMEVDTPAREYSVSASPAYSIPSSVGQSVAETTATSTSKKPKKFLCEVAGCEKAFDRPARVQIHMRSHTNERPFVCHEEGCGKTFLRNEHLTRHTIDVHSEARDHVCTHVVSTDDSGNEVTCGKTFTTATRLRRHLAAHEAKEETTCTHPGCGKVFRKQETLQRHIKTDHLNEKPFECSHMEMLSNGEVEECHASFSKPEQLKNHVAREHSGVRYFCEICSPVPSTSMPDLDFDMLQAATERVGFSTYTELQQHLRLAHPPTCAQCSKQCETNRALKAHMDIEHSALSERQTHICDWPGCGRGFTKSGNLKVHYQSVHKKSRSFICGETNLESSNKVEGWNRVGCGHGFGTKANLEEHIRTQHLGIPAKIKPVRLRKKAIKAEEDASTAMTTPTEWDEVMTPADDTVTGTLAMITGHGYDSLPNRSIACLVSGCQHRFATDYHLSEHLDMTHGWQIDDINDRIAERDALAGGDFWVGGAENLSDSVVDEQEEALRMSLTAALTRDPVRERKFMEVEAGEQEFLGREVEEMMGLRLRGVEEENDLAGLVRREDVSEGGKYGGGGMHGLIIDPALMETS</sequence>
<dbReference type="SMART" id="SM00355">
    <property type="entry name" value="ZnF_C2H2"/>
    <property type="match status" value="10"/>
</dbReference>
<feature type="domain" description="C2H2-type" evidence="10">
    <location>
        <begin position="92"/>
        <end position="121"/>
    </location>
</feature>
<evidence type="ECO:0000256" key="4">
    <source>
        <dbReference type="ARBA" id="ARBA00022833"/>
    </source>
</evidence>
<feature type="region of interest" description="Disordered" evidence="9">
    <location>
        <begin position="1"/>
        <end position="43"/>
    </location>
</feature>
<dbReference type="GO" id="GO:0005634">
    <property type="term" value="C:nucleus"/>
    <property type="evidence" value="ECO:0007669"/>
    <property type="project" value="UniProtKB-SubCell"/>
</dbReference>
<keyword evidence="6" id="KW-0804">Transcription</keyword>
<dbReference type="InterPro" id="IPR036236">
    <property type="entry name" value="Znf_C2H2_sf"/>
</dbReference>
<keyword evidence="5" id="KW-0805">Transcription regulation</keyword>
<dbReference type="SUPFAM" id="SSF57667">
    <property type="entry name" value="beta-beta-alpha zinc fingers"/>
    <property type="match status" value="3"/>
</dbReference>
<comment type="caution">
    <text evidence="11">The sequence shown here is derived from an EMBL/GenBank/DDBJ whole genome shotgun (WGS) entry which is preliminary data.</text>
</comment>
<evidence type="ECO:0000256" key="6">
    <source>
        <dbReference type="ARBA" id="ARBA00023163"/>
    </source>
</evidence>
<dbReference type="PROSITE" id="PS00028">
    <property type="entry name" value="ZINC_FINGER_C2H2_1"/>
    <property type="match status" value="5"/>
</dbReference>
<dbReference type="Proteomes" id="UP001274830">
    <property type="component" value="Unassembled WGS sequence"/>
</dbReference>
<keyword evidence="2" id="KW-0479">Metal-binding</keyword>
<feature type="domain" description="C2H2-type" evidence="10">
    <location>
        <begin position="224"/>
        <end position="263"/>
    </location>
</feature>
<evidence type="ECO:0000256" key="3">
    <source>
        <dbReference type="ARBA" id="ARBA00022771"/>
    </source>
</evidence>
<name>A0AAE0WPY0_9PEZI</name>
<dbReference type="Pfam" id="PF00096">
    <property type="entry name" value="zf-C2H2"/>
    <property type="match status" value="3"/>
</dbReference>
<dbReference type="PANTHER" id="PTHR46179">
    <property type="entry name" value="ZINC FINGER PROTEIN"/>
    <property type="match status" value="1"/>
</dbReference>
<feature type="domain" description="C2H2-type" evidence="10">
    <location>
        <begin position="341"/>
        <end position="371"/>
    </location>
</feature>
<dbReference type="GO" id="GO:0008270">
    <property type="term" value="F:zinc ion binding"/>
    <property type="evidence" value="ECO:0007669"/>
    <property type="project" value="UniProtKB-KW"/>
</dbReference>
<evidence type="ECO:0000313" key="11">
    <source>
        <dbReference type="EMBL" id="KAK3675810.1"/>
    </source>
</evidence>
<evidence type="ECO:0000256" key="8">
    <source>
        <dbReference type="PROSITE-ProRule" id="PRU00042"/>
    </source>
</evidence>
<evidence type="ECO:0000256" key="9">
    <source>
        <dbReference type="SAM" id="MobiDB-lite"/>
    </source>
</evidence>
<keyword evidence="12" id="KW-1185">Reference proteome</keyword>
<feature type="domain" description="C2H2-type" evidence="10">
    <location>
        <begin position="193"/>
        <end position="223"/>
    </location>
</feature>
<evidence type="ECO:0000256" key="1">
    <source>
        <dbReference type="ARBA" id="ARBA00004123"/>
    </source>
</evidence>
<evidence type="ECO:0000259" key="10">
    <source>
        <dbReference type="PROSITE" id="PS50157"/>
    </source>
</evidence>
<gene>
    <name evidence="11" type="ORF">LTR78_004451</name>
</gene>
<accession>A0AAE0WPY0</accession>
<dbReference type="EMBL" id="JAUTXT010000013">
    <property type="protein sequence ID" value="KAK3675810.1"/>
    <property type="molecule type" value="Genomic_DNA"/>
</dbReference>
<keyword evidence="3 8" id="KW-0863">Zinc-finger</keyword>
<keyword evidence="4" id="KW-0862">Zinc</keyword>
<evidence type="ECO:0000256" key="7">
    <source>
        <dbReference type="ARBA" id="ARBA00023242"/>
    </source>
</evidence>
<evidence type="ECO:0000256" key="5">
    <source>
        <dbReference type="ARBA" id="ARBA00023015"/>
    </source>
</evidence>
<keyword evidence="7" id="KW-0539">Nucleus</keyword>
<organism evidence="11 12">
    <name type="scientific">Recurvomyces mirabilis</name>
    <dbReference type="NCBI Taxonomy" id="574656"/>
    <lineage>
        <taxon>Eukaryota</taxon>
        <taxon>Fungi</taxon>
        <taxon>Dikarya</taxon>
        <taxon>Ascomycota</taxon>
        <taxon>Pezizomycotina</taxon>
        <taxon>Dothideomycetes</taxon>
        <taxon>Dothideomycetidae</taxon>
        <taxon>Mycosphaerellales</taxon>
        <taxon>Teratosphaeriaceae</taxon>
        <taxon>Recurvomyces</taxon>
    </lineage>
</organism>
<dbReference type="AlphaFoldDB" id="A0AAE0WPY0"/>
<proteinExistence type="predicted"/>